<keyword evidence="2" id="KW-1185">Reference proteome</keyword>
<proteinExistence type="predicted"/>
<evidence type="ECO:0000313" key="1">
    <source>
        <dbReference type="EMBL" id="ODV73039.1"/>
    </source>
</evidence>
<dbReference type="OrthoDB" id="303107at2759"/>
<reference evidence="1 2" key="1">
    <citation type="journal article" date="2016" name="Proc. Natl. Acad. Sci. U.S.A.">
        <title>Comparative genomics of biotechnologically important yeasts.</title>
        <authorList>
            <person name="Riley R."/>
            <person name="Haridas S."/>
            <person name="Wolfe K.H."/>
            <person name="Lopes M.R."/>
            <person name="Hittinger C.T."/>
            <person name="Goeker M."/>
            <person name="Salamov A.A."/>
            <person name="Wisecaver J.H."/>
            <person name="Long T.M."/>
            <person name="Calvey C.H."/>
            <person name="Aerts A.L."/>
            <person name="Barry K.W."/>
            <person name="Choi C."/>
            <person name="Clum A."/>
            <person name="Coughlan A.Y."/>
            <person name="Deshpande S."/>
            <person name="Douglass A.P."/>
            <person name="Hanson S.J."/>
            <person name="Klenk H.-P."/>
            <person name="LaButti K.M."/>
            <person name="Lapidus A."/>
            <person name="Lindquist E.A."/>
            <person name="Lipzen A.M."/>
            <person name="Meier-Kolthoff J.P."/>
            <person name="Ohm R.A."/>
            <person name="Otillar R.P."/>
            <person name="Pangilinan J.L."/>
            <person name="Peng Y."/>
            <person name="Rokas A."/>
            <person name="Rosa C.A."/>
            <person name="Scheuner C."/>
            <person name="Sibirny A.A."/>
            <person name="Slot J.C."/>
            <person name="Stielow J.B."/>
            <person name="Sun H."/>
            <person name="Kurtzman C.P."/>
            <person name="Blackwell M."/>
            <person name="Grigoriev I.V."/>
            <person name="Jeffries T.W."/>
        </authorList>
    </citation>
    <scope>NUCLEOTIDE SEQUENCE [LARGE SCALE GENOMIC DNA]</scope>
    <source>
        <strain evidence="2">ATCC 18201 / CBS 1600 / BCRC 20928 / JCM 3617 / NBRC 0987 / NRRL Y-1542</strain>
    </source>
</reference>
<dbReference type="STRING" id="983966.A0A1E4S0M0"/>
<name>A0A1E4S0M0_CYBJN</name>
<protein>
    <submittedName>
        <fullName evidence="1">Uncharacterized protein</fullName>
    </submittedName>
</protein>
<dbReference type="RefSeq" id="XP_020070078.1">
    <property type="nucleotide sequence ID" value="XM_020215213.1"/>
</dbReference>
<dbReference type="AlphaFoldDB" id="A0A1E4S0M0"/>
<dbReference type="EMBL" id="KV453932">
    <property type="protein sequence ID" value="ODV73039.1"/>
    <property type="molecule type" value="Genomic_DNA"/>
</dbReference>
<feature type="non-terminal residue" evidence="1">
    <location>
        <position position="98"/>
    </location>
</feature>
<evidence type="ECO:0000313" key="2">
    <source>
        <dbReference type="Proteomes" id="UP000094389"/>
    </source>
</evidence>
<dbReference type="Proteomes" id="UP000094389">
    <property type="component" value="Unassembled WGS sequence"/>
</dbReference>
<organism evidence="1 2">
    <name type="scientific">Cyberlindnera jadinii (strain ATCC 18201 / CBS 1600 / BCRC 20928 / JCM 3617 / NBRC 0987 / NRRL Y-1542)</name>
    <name type="common">Torula yeast</name>
    <name type="synonym">Candida utilis</name>
    <dbReference type="NCBI Taxonomy" id="983966"/>
    <lineage>
        <taxon>Eukaryota</taxon>
        <taxon>Fungi</taxon>
        <taxon>Dikarya</taxon>
        <taxon>Ascomycota</taxon>
        <taxon>Saccharomycotina</taxon>
        <taxon>Saccharomycetes</taxon>
        <taxon>Phaffomycetales</taxon>
        <taxon>Phaffomycetaceae</taxon>
        <taxon>Cyberlindnera</taxon>
    </lineage>
</organism>
<sequence>MAKSRSRTSTPAAENHPAHKLRFVSEEIKSQLLKTPTHLALEQETYQAQLKDLRNDWRYAYCIQWITFFRGAIKMANDPFTIDVSAFPIVISVISTNF</sequence>
<accession>A0A1E4S0M0</accession>
<dbReference type="GeneID" id="30989609"/>
<gene>
    <name evidence="1" type="ORF">CYBJADRAFT_168108</name>
</gene>